<reference evidence="2" key="2">
    <citation type="journal article" date="2011" name="Proc. Natl. Acad. Sci. U.S.A.">
        <title>Obligate biotrophy features unraveled by the genomic analysis of rust fungi.</title>
        <authorList>
            <person name="Duplessis S."/>
            <person name="Cuomo C.A."/>
            <person name="Lin Y.-C."/>
            <person name="Aerts A."/>
            <person name="Tisserant E."/>
            <person name="Veneault-Fourrey C."/>
            <person name="Joly D.L."/>
            <person name="Hacquard S."/>
            <person name="Amselem J."/>
            <person name="Cantarel B.L."/>
            <person name="Chiu R."/>
            <person name="Coutinho P.M."/>
            <person name="Feau N."/>
            <person name="Field M."/>
            <person name="Frey P."/>
            <person name="Gelhaye E."/>
            <person name="Goldberg J."/>
            <person name="Grabherr M.G."/>
            <person name="Kodira C.D."/>
            <person name="Kohler A."/>
            <person name="Kuees U."/>
            <person name="Lindquist E.A."/>
            <person name="Lucas S.M."/>
            <person name="Mago R."/>
            <person name="Mauceli E."/>
            <person name="Morin E."/>
            <person name="Murat C."/>
            <person name="Pangilinan J.L."/>
            <person name="Park R."/>
            <person name="Pearson M."/>
            <person name="Quesneville H."/>
            <person name="Rouhier N."/>
            <person name="Sakthikumar S."/>
            <person name="Salamov A.A."/>
            <person name="Schmutz J."/>
            <person name="Selles B."/>
            <person name="Shapiro H."/>
            <person name="Tanguay P."/>
            <person name="Tuskan G.A."/>
            <person name="Henrissat B."/>
            <person name="Van de Peer Y."/>
            <person name="Rouze P."/>
            <person name="Ellis J.G."/>
            <person name="Dodds P.N."/>
            <person name="Schein J.E."/>
            <person name="Zhong S."/>
            <person name="Hamelin R.C."/>
            <person name="Grigoriev I.V."/>
            <person name="Szabo L.J."/>
            <person name="Martin F."/>
        </authorList>
    </citation>
    <scope>NUCLEOTIDE SEQUENCE [LARGE SCALE GENOMIC DNA]</scope>
    <source>
        <strain evidence="2">CRL 75-36-700-3 / race SCCL</strain>
    </source>
</reference>
<proteinExistence type="predicted"/>
<dbReference type="eggNOG" id="KOG1121">
    <property type="taxonomic scope" value="Eukaryota"/>
</dbReference>
<dbReference type="EMBL" id="DS178264">
    <property type="protein sequence ID" value="EFP75951.1"/>
    <property type="molecule type" value="Genomic_DNA"/>
</dbReference>
<dbReference type="GO" id="GO:0005634">
    <property type="term" value="C:nucleus"/>
    <property type="evidence" value="ECO:0000318"/>
    <property type="project" value="GO_Central"/>
</dbReference>
<evidence type="ECO:0000313" key="1">
    <source>
        <dbReference type="EMBL" id="EFP75951.1"/>
    </source>
</evidence>
<keyword evidence="2" id="KW-1185">Reference proteome</keyword>
<dbReference type="InterPro" id="IPR012337">
    <property type="entry name" value="RNaseH-like_sf"/>
</dbReference>
<dbReference type="RefSeq" id="XP_003320370.1">
    <property type="nucleotide sequence ID" value="XM_003320322.1"/>
</dbReference>
<dbReference type="OrthoDB" id="2505782at2759"/>
<dbReference type="GO" id="GO:0006357">
    <property type="term" value="P:regulation of transcription by RNA polymerase II"/>
    <property type="evidence" value="ECO:0000318"/>
    <property type="project" value="GO_Central"/>
</dbReference>
<sequence length="229" mass="25465">MKRQKEASENQKLSAFGISGTGDIDPREVPQLCAIWCAQSAHPFSALSEQAHRGILHPVVVKNLPGQRSVSDDIGCLYTAVQESIIESLKDHKGAMYLGLDVWQSPNGFDVLGLVIYRLVEEGADFRLESMPLDFVKLQQSHTGVYLAVTVDLIVEKFGVKDKICGIVTDNASNNKTMIEDLRSYKWPRLKGEGQWIRCFAHILNLIAQAILRPFGSNKRKNNAGASLW</sequence>
<dbReference type="HOGENOM" id="CLU_077740_0_0_1"/>
<name>E3JV76_PUCGT</name>
<reference key="1">
    <citation type="submission" date="2007-01" db="EMBL/GenBank/DDBJ databases">
        <title>The Genome Sequence of Puccinia graminis f. sp. tritici Strain CRL 75-36-700-3.</title>
        <authorList>
            <consortium name="The Broad Institute Genome Sequencing Platform"/>
            <person name="Birren B."/>
            <person name="Lander E."/>
            <person name="Galagan J."/>
            <person name="Nusbaum C."/>
            <person name="Devon K."/>
            <person name="Cuomo C."/>
            <person name="Jaffe D."/>
            <person name="Butler J."/>
            <person name="Alvarez P."/>
            <person name="Gnerre S."/>
            <person name="Grabherr M."/>
            <person name="Mauceli E."/>
            <person name="Brockman W."/>
            <person name="Young S."/>
            <person name="LaButti K."/>
            <person name="Sykes S."/>
            <person name="DeCaprio D."/>
            <person name="Crawford M."/>
            <person name="Koehrsen M."/>
            <person name="Engels R."/>
            <person name="Montgomery P."/>
            <person name="Pearson M."/>
            <person name="Howarth C."/>
            <person name="Larson L."/>
            <person name="White J."/>
            <person name="Zeng Q."/>
            <person name="Kodira C."/>
            <person name="Yandava C."/>
            <person name="Alvarado L."/>
            <person name="O'Leary S."/>
            <person name="Szabo L."/>
            <person name="Dean R."/>
            <person name="Schein J."/>
        </authorList>
    </citation>
    <scope>NUCLEOTIDE SEQUENCE</scope>
    <source>
        <strain>CRL 75-36-700-3</strain>
    </source>
</reference>
<evidence type="ECO:0008006" key="3">
    <source>
        <dbReference type="Google" id="ProtNLM"/>
    </source>
</evidence>
<protein>
    <recommendedName>
        <fullName evidence="3">DUF659 domain-containing protein</fullName>
    </recommendedName>
</protein>
<dbReference type="InParanoid" id="E3JV76"/>
<gene>
    <name evidence="1" type="ORF">PGTG_01282</name>
</gene>
<dbReference type="VEuPathDB" id="FungiDB:PGTG_01282"/>
<dbReference type="GeneID" id="10533029"/>
<dbReference type="PANTHER" id="PTHR46169">
    <property type="entry name" value="DNA REPLICATION-RELATED ELEMENT FACTOR, ISOFORM A"/>
    <property type="match status" value="1"/>
</dbReference>
<dbReference type="SUPFAM" id="SSF53098">
    <property type="entry name" value="Ribonuclease H-like"/>
    <property type="match status" value="1"/>
</dbReference>
<dbReference type="OMA" id="CVENHIA"/>
<dbReference type="Proteomes" id="UP000008783">
    <property type="component" value="Unassembled WGS sequence"/>
</dbReference>
<dbReference type="PANTHER" id="PTHR46169:SF15">
    <property type="entry name" value="INNER CENTROMERE PROTEIN A-LIKE ISOFORM X1-RELATED"/>
    <property type="match status" value="1"/>
</dbReference>
<evidence type="ECO:0000313" key="2">
    <source>
        <dbReference type="Proteomes" id="UP000008783"/>
    </source>
</evidence>
<dbReference type="InterPro" id="IPR052717">
    <property type="entry name" value="Vacuolar_transposase_reg"/>
</dbReference>
<organism evidence="1 2">
    <name type="scientific">Puccinia graminis f. sp. tritici (strain CRL 75-36-700-3 / race SCCL)</name>
    <name type="common">Black stem rust fungus</name>
    <dbReference type="NCBI Taxonomy" id="418459"/>
    <lineage>
        <taxon>Eukaryota</taxon>
        <taxon>Fungi</taxon>
        <taxon>Dikarya</taxon>
        <taxon>Basidiomycota</taxon>
        <taxon>Pucciniomycotina</taxon>
        <taxon>Pucciniomycetes</taxon>
        <taxon>Pucciniales</taxon>
        <taxon>Pucciniaceae</taxon>
        <taxon>Puccinia</taxon>
    </lineage>
</organism>
<dbReference type="AlphaFoldDB" id="E3JV76"/>
<dbReference type="KEGG" id="pgr:PGTG_01282"/>
<accession>E3JV76</accession>